<dbReference type="Pfam" id="PF12833">
    <property type="entry name" value="HTH_18"/>
    <property type="match status" value="1"/>
</dbReference>
<evidence type="ECO:0000313" key="5">
    <source>
        <dbReference type="EMBL" id="AIB15979.1"/>
    </source>
</evidence>
<geneLocation type="plasmid" evidence="5 7">
    <name>AbAZ39_p3</name>
</geneLocation>
<dbReference type="InterPro" id="IPR009057">
    <property type="entry name" value="Homeodomain-like_sf"/>
</dbReference>
<dbReference type="EMBL" id="JBJLSN010000015">
    <property type="protein sequence ID" value="MFL7902069.1"/>
    <property type="molecule type" value="Genomic_DNA"/>
</dbReference>
<dbReference type="PROSITE" id="PS00041">
    <property type="entry name" value="HTH_ARAC_FAMILY_1"/>
    <property type="match status" value="1"/>
</dbReference>
<evidence type="ECO:0000313" key="7">
    <source>
        <dbReference type="Proteomes" id="UP000027186"/>
    </source>
</evidence>
<dbReference type="Proteomes" id="UP001628281">
    <property type="component" value="Unassembled WGS sequence"/>
</dbReference>
<dbReference type="PANTHER" id="PTHR46796:SF14">
    <property type="entry name" value="TRANSCRIPTIONAL REGULATORY PROTEIN"/>
    <property type="match status" value="1"/>
</dbReference>
<dbReference type="Gene3D" id="1.10.10.60">
    <property type="entry name" value="Homeodomain-like"/>
    <property type="match status" value="2"/>
</dbReference>
<evidence type="ECO:0000256" key="2">
    <source>
        <dbReference type="ARBA" id="ARBA00023125"/>
    </source>
</evidence>
<evidence type="ECO:0000256" key="1">
    <source>
        <dbReference type="ARBA" id="ARBA00023015"/>
    </source>
</evidence>
<dbReference type="PROSITE" id="PS01124">
    <property type="entry name" value="HTH_ARAC_FAMILY_2"/>
    <property type="match status" value="1"/>
</dbReference>
<feature type="domain" description="HTH araC/xylS-type" evidence="4">
    <location>
        <begin position="193"/>
        <end position="291"/>
    </location>
</feature>
<dbReference type="EMBL" id="CP007796">
    <property type="protein sequence ID" value="AIB15979.1"/>
    <property type="molecule type" value="Genomic_DNA"/>
</dbReference>
<protein>
    <submittedName>
        <fullName evidence="5">AraC family transcriptional regulator</fullName>
    </submittedName>
    <submittedName>
        <fullName evidence="6">Helix-turn-helix domain-containing protein</fullName>
    </submittedName>
</protein>
<dbReference type="PANTHER" id="PTHR46796">
    <property type="entry name" value="HTH-TYPE TRANSCRIPTIONAL ACTIVATOR RHAS-RELATED"/>
    <property type="match status" value="1"/>
</dbReference>
<keyword evidence="5" id="KW-0614">Plasmid</keyword>
<dbReference type="RefSeq" id="WP_040137656.1">
    <property type="nucleotide sequence ID" value="NZ_CP007796.1"/>
</dbReference>
<name>A0A060DYX0_9PROT</name>
<evidence type="ECO:0000313" key="6">
    <source>
        <dbReference type="EMBL" id="MFL7902069.1"/>
    </source>
</evidence>
<accession>A0A060DYX0</accession>
<dbReference type="InterPro" id="IPR050204">
    <property type="entry name" value="AraC_XylS_family_regulators"/>
</dbReference>
<proteinExistence type="predicted"/>
<keyword evidence="3" id="KW-0804">Transcription</keyword>
<dbReference type="GO" id="GO:0043565">
    <property type="term" value="F:sequence-specific DNA binding"/>
    <property type="evidence" value="ECO:0007669"/>
    <property type="project" value="InterPro"/>
</dbReference>
<dbReference type="GO" id="GO:0003700">
    <property type="term" value="F:DNA-binding transcription factor activity"/>
    <property type="evidence" value="ECO:0007669"/>
    <property type="project" value="InterPro"/>
</dbReference>
<reference evidence="6 8" key="2">
    <citation type="submission" date="2024-11" db="EMBL/GenBank/DDBJ databases">
        <title>Draft genome sequences of two bacteria associated to sugarcane roots in Colombia.</title>
        <authorList>
            <person name="Pardo-Diaz S."/>
            <person name="Masmela-Mendoza J."/>
            <person name="Delgadillo-Duran P."/>
            <person name="Bautista E.J."/>
            <person name="Rojas-Tapias D.F."/>
        </authorList>
    </citation>
    <scope>NUCLEOTIDE SEQUENCE [LARGE SCALE GENOMIC DNA]</scope>
    <source>
        <strain evidence="6 8">Ap18</strain>
    </source>
</reference>
<dbReference type="SUPFAM" id="SSF46689">
    <property type="entry name" value="Homeodomain-like"/>
    <property type="match status" value="2"/>
</dbReference>
<dbReference type="KEGG" id="abq:ABAZ39_29425"/>
<organism evidence="5 7">
    <name type="scientific">Azospirillum argentinense</name>
    <dbReference type="NCBI Taxonomy" id="2970906"/>
    <lineage>
        <taxon>Bacteria</taxon>
        <taxon>Pseudomonadati</taxon>
        <taxon>Pseudomonadota</taxon>
        <taxon>Alphaproteobacteria</taxon>
        <taxon>Rhodospirillales</taxon>
        <taxon>Azospirillaceae</taxon>
        <taxon>Azospirillum</taxon>
    </lineage>
</organism>
<dbReference type="Proteomes" id="UP000027186">
    <property type="component" value="Plasmid AbAZ39_p3"/>
</dbReference>
<gene>
    <name evidence="5" type="ORF">ABAZ39_29425</name>
    <name evidence="6" type="ORF">ACJ41P_13110</name>
</gene>
<keyword evidence="8" id="KW-1185">Reference proteome</keyword>
<dbReference type="InterPro" id="IPR018062">
    <property type="entry name" value="HTH_AraC-typ_CS"/>
</dbReference>
<dbReference type="InterPro" id="IPR018060">
    <property type="entry name" value="HTH_AraC"/>
</dbReference>
<keyword evidence="2" id="KW-0238">DNA-binding</keyword>
<keyword evidence="1" id="KW-0805">Transcription regulation</keyword>
<dbReference type="SMART" id="SM00342">
    <property type="entry name" value="HTH_ARAC"/>
    <property type="match status" value="1"/>
</dbReference>
<evidence type="ECO:0000256" key="3">
    <source>
        <dbReference type="ARBA" id="ARBA00023163"/>
    </source>
</evidence>
<reference evidence="5 7" key="1">
    <citation type="journal article" date="2014" name="Genome Announc.">
        <title>Complete Genome Sequence of the Model Rhizosphere Strain Azospirillum brasilense Az39, Successfully Applied in Agriculture.</title>
        <authorList>
            <person name="Rivera D."/>
            <person name="Revale S."/>
            <person name="Molina R."/>
            <person name="Gualpa J."/>
            <person name="Puente M."/>
            <person name="Maroniche G."/>
            <person name="Paris G."/>
            <person name="Baker D."/>
            <person name="Clavijo B."/>
            <person name="McLay K."/>
            <person name="Spaepen S."/>
            <person name="Perticari A."/>
            <person name="Vazquez M."/>
            <person name="Wisniewski-Dye F."/>
            <person name="Watkins C."/>
            <person name="Martinez-Abarca F."/>
            <person name="Vanderleyden J."/>
            <person name="Cassan F."/>
        </authorList>
    </citation>
    <scope>NUCLEOTIDE SEQUENCE [LARGE SCALE GENOMIC DNA]</scope>
    <source>
        <strain evidence="5 7">Az39</strain>
        <plasmid evidence="5">AbAZ39_p3</plasmid>
    </source>
</reference>
<evidence type="ECO:0000259" key="4">
    <source>
        <dbReference type="PROSITE" id="PS01124"/>
    </source>
</evidence>
<sequence>MPFHPRMQSSTEGITILGDLQWRAWNGMIADIWNVACDRNGQGEYVSEAPRLVVVLDQVGEGGLHVTASPGRGEAGRLSRREPLSYVPAGLRVWSRTVNVRRLTHLDLHFDMSVLGSRFVDGLDVRGMERPRLNFADDRLFALARLIAAECRTSANLHDLYGESLMAALFVGLAQAEPVADRKRGQLPPRQLRRVTDYIEEHCGRSIRLQELAELTGLSTTHFCTAFKASTGLPPHKWQMRVRVERAKSLLTGSDTTLATAAVMAGFSDQAHLTRVFRQIVGTTPAAWLRNQTG</sequence>
<evidence type="ECO:0000313" key="8">
    <source>
        <dbReference type="Proteomes" id="UP001628281"/>
    </source>
</evidence>
<dbReference type="AlphaFoldDB" id="A0A060DYX0"/>